<protein>
    <submittedName>
        <fullName evidence="1">Uncharacterized protein</fullName>
    </submittedName>
</protein>
<evidence type="ECO:0000313" key="2">
    <source>
        <dbReference type="Proteomes" id="UP001569428"/>
    </source>
</evidence>
<reference evidence="1 2" key="1">
    <citation type="submission" date="2024-08" db="EMBL/GenBank/DDBJ databases">
        <authorList>
            <person name="Ishaq N."/>
        </authorList>
    </citation>
    <scope>NUCLEOTIDE SEQUENCE [LARGE SCALE GENOMIC DNA]</scope>
    <source>
        <strain evidence="1 2">DSM 18651</strain>
    </source>
</reference>
<comment type="caution">
    <text evidence="1">The sequence shown here is derived from an EMBL/GenBank/DDBJ whole genome shotgun (WGS) entry which is preliminary data.</text>
</comment>
<dbReference type="Proteomes" id="UP001569428">
    <property type="component" value="Unassembled WGS sequence"/>
</dbReference>
<evidence type="ECO:0000313" key="1">
    <source>
        <dbReference type="EMBL" id="MFA0814102.1"/>
    </source>
</evidence>
<feature type="non-terminal residue" evidence="1">
    <location>
        <position position="1"/>
    </location>
</feature>
<dbReference type="EMBL" id="JBGMEK010000253">
    <property type="protein sequence ID" value="MFA0814102.1"/>
    <property type="molecule type" value="Genomic_DNA"/>
</dbReference>
<keyword evidence="2" id="KW-1185">Reference proteome</keyword>
<dbReference type="RefSeq" id="WP_371841945.1">
    <property type="nucleotide sequence ID" value="NZ_JBGMEK010000253.1"/>
</dbReference>
<gene>
    <name evidence="1" type="ORF">ACCI49_24860</name>
</gene>
<proteinExistence type="predicted"/>
<name>A0ABV4P789_9GAMM</name>
<sequence length="65" mass="7397">IKTGKPLFFKRMCQIWSELIQISPLRGLSSYHPLCGWLLISAQASSIIKELINVPSLHKKFREGS</sequence>
<accession>A0ABV4P789</accession>
<organism evidence="1 2">
    <name type="scientific">Microbulbifer epialgicus</name>
    <dbReference type="NCBI Taxonomy" id="393907"/>
    <lineage>
        <taxon>Bacteria</taxon>
        <taxon>Pseudomonadati</taxon>
        <taxon>Pseudomonadota</taxon>
        <taxon>Gammaproteobacteria</taxon>
        <taxon>Cellvibrionales</taxon>
        <taxon>Microbulbiferaceae</taxon>
        <taxon>Microbulbifer</taxon>
    </lineage>
</organism>